<evidence type="ECO:0000256" key="4">
    <source>
        <dbReference type="ARBA" id="ARBA00022695"/>
    </source>
</evidence>
<dbReference type="SUPFAM" id="SSF52374">
    <property type="entry name" value="Nucleotidylyl transferase"/>
    <property type="match status" value="1"/>
</dbReference>
<dbReference type="NCBIfam" id="TIGR00125">
    <property type="entry name" value="cyt_tran_rel"/>
    <property type="match status" value="1"/>
</dbReference>
<dbReference type="InterPro" id="IPR026960">
    <property type="entry name" value="RVT-Znf"/>
</dbReference>
<dbReference type="OrthoDB" id="17102at2759"/>
<accession>A0A835CL09</accession>
<name>A0A835CL09_9FABA</name>
<evidence type="ECO:0000256" key="6">
    <source>
        <dbReference type="ARBA" id="ARBA00023209"/>
    </source>
</evidence>
<dbReference type="Proteomes" id="UP000634136">
    <property type="component" value="Unassembled WGS sequence"/>
</dbReference>
<sequence>MMAGRELLKNGLYRSIGNGETTSIWHDPWIPGVQADTLNPLYENGWRPERVCELIDTNATGWDVIKLWAVFDTRNCEKIISVPLCRSNRADAWAWSGEVNGTFSVKSCYKLAMEERWKQMSLTTHIFCDVSAELWKSLWKLPVLSRFKTFLWRACLDILPTVDALERRGMSILDKCIWCNREDETAYHVLVECEVLNSVWNNAPFNFSGKNSHVSILEWGENANLNIIWRKVDRSWDEVNIAKTLSSTSQNQIPKLVWTKPLDPFIKLNVDIAMSYEGEGAVGGVFRDHEGLCVGAFAGKVAAMGDVALMEAVGLKRGIEVAREGGITHLLVESDSKLVVDMIHSACNHESRLSTICKSIVESCTKFSECEVGWVPRLCNSSAHSMARIALNLKEDKVWSDSVPIWFPNTCLLVGCCNDEVTHKYKGKTVMNEKERYESLRHCRWVDEVIPDAPWVLTQQFLDKHQIDYVAHDSLPYADTSGAGKDVYEFVKSVGKFKETKRTEGISTSDIIMRIIKDYNQYVIRNLDRGYSRTELGVSYVKEKRLRMDMGLKKLRERVRKQQEKVGEKLQIVAKTAGMHRDEWVENADRLVAGFLEMFEESCHKMVGSYSYLSKWLLTVEDGSFLQFSCSLLLDDSVSGKLTFLSHYLSVLQVTQVPIVLSIDPSIDACLLTLVDNNMKGGLKRMMRGLEKMATSRARRVRKEPLINTSDMKPMVTLWEEPNGISITEIH</sequence>
<evidence type="ECO:0000256" key="7">
    <source>
        <dbReference type="ARBA" id="ARBA00023264"/>
    </source>
</evidence>
<dbReference type="GO" id="GO:0003676">
    <property type="term" value="F:nucleic acid binding"/>
    <property type="evidence" value="ECO:0007669"/>
    <property type="project" value="InterPro"/>
</dbReference>
<dbReference type="GO" id="GO:0004105">
    <property type="term" value="F:choline-phosphate cytidylyltransferase activity"/>
    <property type="evidence" value="ECO:0007669"/>
    <property type="project" value="UniProtKB-EC"/>
</dbReference>
<evidence type="ECO:0000313" key="12">
    <source>
        <dbReference type="EMBL" id="KAF7842942.1"/>
    </source>
</evidence>
<dbReference type="GO" id="GO:0004523">
    <property type="term" value="F:RNA-DNA hybrid ribonuclease activity"/>
    <property type="evidence" value="ECO:0007669"/>
    <property type="project" value="InterPro"/>
</dbReference>
<evidence type="ECO:0000259" key="9">
    <source>
        <dbReference type="Pfam" id="PF01467"/>
    </source>
</evidence>
<dbReference type="Pfam" id="PF13966">
    <property type="entry name" value="zf-RVT"/>
    <property type="match status" value="1"/>
</dbReference>
<dbReference type="AlphaFoldDB" id="A0A835CL09"/>
<dbReference type="PANTHER" id="PTHR10739">
    <property type="entry name" value="CYTIDYLYLTRANSFERASE"/>
    <property type="match status" value="1"/>
</dbReference>
<keyword evidence="7" id="KW-1208">Phospholipid metabolism</keyword>
<dbReference type="PANTHER" id="PTHR10739:SF13">
    <property type="entry name" value="CHOLINE-PHOSPHATE CYTIDYLYLTRANSFERASE"/>
    <property type="match status" value="1"/>
</dbReference>
<dbReference type="Pfam" id="PF13456">
    <property type="entry name" value="RVT_3"/>
    <property type="match status" value="1"/>
</dbReference>
<evidence type="ECO:0000256" key="8">
    <source>
        <dbReference type="ARBA" id="ARBA00026101"/>
    </source>
</evidence>
<dbReference type="InterPro" id="IPR045049">
    <property type="entry name" value="Pcy1-like"/>
</dbReference>
<dbReference type="InterPro" id="IPR014729">
    <property type="entry name" value="Rossmann-like_a/b/a_fold"/>
</dbReference>
<evidence type="ECO:0000256" key="3">
    <source>
        <dbReference type="ARBA" id="ARBA00022679"/>
    </source>
</evidence>
<dbReference type="SUPFAM" id="SSF53098">
    <property type="entry name" value="Ribonuclease H-like"/>
    <property type="match status" value="1"/>
</dbReference>
<dbReference type="CDD" id="cd02174">
    <property type="entry name" value="CCT"/>
    <property type="match status" value="1"/>
</dbReference>
<dbReference type="Pfam" id="PF01467">
    <property type="entry name" value="CTP_transf_like"/>
    <property type="match status" value="1"/>
</dbReference>
<organism evidence="12 13">
    <name type="scientific">Senna tora</name>
    <dbReference type="NCBI Taxonomy" id="362788"/>
    <lineage>
        <taxon>Eukaryota</taxon>
        <taxon>Viridiplantae</taxon>
        <taxon>Streptophyta</taxon>
        <taxon>Embryophyta</taxon>
        <taxon>Tracheophyta</taxon>
        <taxon>Spermatophyta</taxon>
        <taxon>Magnoliopsida</taxon>
        <taxon>eudicotyledons</taxon>
        <taxon>Gunneridae</taxon>
        <taxon>Pentapetalae</taxon>
        <taxon>rosids</taxon>
        <taxon>fabids</taxon>
        <taxon>Fabales</taxon>
        <taxon>Fabaceae</taxon>
        <taxon>Caesalpinioideae</taxon>
        <taxon>Cassia clade</taxon>
        <taxon>Senna</taxon>
    </lineage>
</organism>
<reference evidence="12" key="1">
    <citation type="submission" date="2020-09" db="EMBL/GenBank/DDBJ databases">
        <title>Genome-Enabled Discovery of Anthraquinone Biosynthesis in Senna tora.</title>
        <authorList>
            <person name="Kang S.-H."/>
            <person name="Pandey R.P."/>
            <person name="Lee C.-M."/>
            <person name="Sim J.-S."/>
            <person name="Jeong J.-T."/>
            <person name="Choi B.-S."/>
            <person name="Jung M."/>
            <person name="Ginzburg D."/>
            <person name="Zhao K."/>
            <person name="Won S.Y."/>
            <person name="Oh T.-J."/>
            <person name="Yu Y."/>
            <person name="Kim N.-H."/>
            <person name="Lee O.R."/>
            <person name="Lee T.-H."/>
            <person name="Bashyal P."/>
            <person name="Kim T.-S."/>
            <person name="Lee W.-H."/>
            <person name="Kawkins C."/>
            <person name="Kim C.-K."/>
            <person name="Kim J.S."/>
            <person name="Ahn B.O."/>
            <person name="Rhee S.Y."/>
            <person name="Sohng J.K."/>
        </authorList>
    </citation>
    <scope>NUCLEOTIDE SEQUENCE</scope>
    <source>
        <tissue evidence="12">Leaf</tissue>
    </source>
</reference>
<protein>
    <recommendedName>
        <fullName evidence="8">choline-phosphate cytidylyltransferase</fullName>
        <ecNumber evidence="8">2.7.7.15</ecNumber>
    </recommendedName>
</protein>
<dbReference type="InterPro" id="IPR044730">
    <property type="entry name" value="RNase_H-like_dom_plant"/>
</dbReference>
<dbReference type="CDD" id="cd06222">
    <property type="entry name" value="RNase_H_like"/>
    <property type="match status" value="1"/>
</dbReference>
<feature type="domain" description="Reverse transcriptase zinc-binding" evidence="11">
    <location>
        <begin position="103"/>
        <end position="200"/>
    </location>
</feature>
<feature type="domain" description="Cytidyltransferase-like" evidence="9">
    <location>
        <begin position="408"/>
        <end position="513"/>
    </location>
</feature>
<dbReference type="GO" id="GO:0031210">
    <property type="term" value="F:phosphatidylcholine binding"/>
    <property type="evidence" value="ECO:0007669"/>
    <property type="project" value="TreeGrafter"/>
</dbReference>
<proteinExistence type="inferred from homology"/>
<keyword evidence="5" id="KW-0443">Lipid metabolism</keyword>
<feature type="domain" description="RNase H type-1" evidence="10">
    <location>
        <begin position="277"/>
        <end position="388"/>
    </location>
</feature>
<dbReference type="EC" id="2.7.7.15" evidence="8"/>
<keyword evidence="13" id="KW-1185">Reference proteome</keyword>
<evidence type="ECO:0000256" key="2">
    <source>
        <dbReference type="ARBA" id="ARBA00022516"/>
    </source>
</evidence>
<evidence type="ECO:0000259" key="11">
    <source>
        <dbReference type="Pfam" id="PF13966"/>
    </source>
</evidence>
<evidence type="ECO:0000313" key="13">
    <source>
        <dbReference type="Proteomes" id="UP000634136"/>
    </source>
</evidence>
<gene>
    <name evidence="12" type="ORF">G2W53_005240</name>
</gene>
<keyword evidence="3 12" id="KW-0808">Transferase</keyword>
<evidence type="ECO:0000256" key="1">
    <source>
        <dbReference type="ARBA" id="ARBA00010101"/>
    </source>
</evidence>
<dbReference type="InterPro" id="IPR002156">
    <property type="entry name" value="RNaseH_domain"/>
</dbReference>
<evidence type="ECO:0000256" key="5">
    <source>
        <dbReference type="ARBA" id="ARBA00023098"/>
    </source>
</evidence>
<keyword evidence="4 12" id="KW-0548">Nucleotidyltransferase</keyword>
<dbReference type="InterPro" id="IPR012337">
    <property type="entry name" value="RNaseH-like_sf"/>
</dbReference>
<keyword evidence="6" id="KW-0594">Phospholipid biosynthesis</keyword>
<keyword evidence="2" id="KW-0444">Lipid biosynthesis</keyword>
<comment type="caution">
    <text evidence="12">The sequence shown here is derived from an EMBL/GenBank/DDBJ whole genome shotgun (WGS) entry which is preliminary data.</text>
</comment>
<comment type="similarity">
    <text evidence="1">Belongs to the cytidylyltransferase family.</text>
</comment>
<dbReference type="InterPro" id="IPR004821">
    <property type="entry name" value="Cyt_trans-like"/>
</dbReference>
<dbReference type="Gene3D" id="3.40.50.620">
    <property type="entry name" value="HUPs"/>
    <property type="match status" value="1"/>
</dbReference>
<dbReference type="InterPro" id="IPR041723">
    <property type="entry name" value="CCT"/>
</dbReference>
<evidence type="ECO:0000259" key="10">
    <source>
        <dbReference type="Pfam" id="PF13456"/>
    </source>
</evidence>
<dbReference type="EMBL" id="JAAIUW010000002">
    <property type="protein sequence ID" value="KAF7842942.1"/>
    <property type="molecule type" value="Genomic_DNA"/>
</dbReference>